<gene>
    <name evidence="17" type="ORF">ABOD76_08480</name>
</gene>
<dbReference type="RefSeq" id="WP_350244400.1">
    <property type="nucleotide sequence ID" value="NZ_CP158299.1"/>
</dbReference>
<proteinExistence type="inferred from homology"/>
<evidence type="ECO:0000256" key="14">
    <source>
        <dbReference type="SAM" id="MobiDB-lite"/>
    </source>
</evidence>
<sequence length="385" mass="41767">MTDLMREQPRPSTPASPDPSASADLQPAMSTPALMRALPGLFLVAVVGAGAVLSVLGDKGAKIWVRPVGQSVMQGSAQATFEHNYDAHHPVRDPGIDTWGLINYALFREGRPGVLIGDGDWLYTTEEFLTTPDDAREVTSKLQYIRQVRDQLAAHGTRLVVALVPAKARVYSEHLGRYRVPAVKAQVYQQFLQRLAHLNIPAPNLQGALQAAKPQGDVFLHTDTHWTPLGASAAARSVAASIRQHYPDLQLPHNTFETTTRPATSYSGDLLSFVRVGALKDRMGPQREPLSIPATTRTDDAGGGLLGDDAVAVTLVGTSYSAIQSWNFEGALKTAVASDVLNVSLEGKGPIVPMQQYLTSETFRTQPPQLLIWEIPERFLDTPTP</sequence>
<dbReference type="AlphaFoldDB" id="A0AAU7UD75"/>
<evidence type="ECO:0000256" key="11">
    <source>
        <dbReference type="ARBA" id="ARBA00022841"/>
    </source>
</evidence>
<keyword evidence="8" id="KW-0808">Transferase</keyword>
<evidence type="ECO:0000256" key="9">
    <source>
        <dbReference type="ARBA" id="ARBA00022729"/>
    </source>
</evidence>
<keyword evidence="12 15" id="KW-0472">Membrane</keyword>
<protein>
    <recommendedName>
        <fullName evidence="5">Probable alginate O-acetylase AlgJ</fullName>
    </recommendedName>
    <alternativeName>
        <fullName evidence="13">Alginate biosynthesis protein AlgJ</fullName>
    </alternativeName>
</protein>
<keyword evidence="11" id="KW-0016">Alginate biosynthesis</keyword>
<evidence type="ECO:0000313" key="17">
    <source>
        <dbReference type="EMBL" id="XBV86333.1"/>
    </source>
</evidence>
<name>A0AAU7UD75_9DEIO</name>
<evidence type="ECO:0000256" key="2">
    <source>
        <dbReference type="ARBA" id="ARBA00004587"/>
    </source>
</evidence>
<feature type="domain" description="AlgX/AlgJ SGNH hydrolase-like" evidence="16">
    <location>
        <begin position="114"/>
        <end position="377"/>
    </location>
</feature>
<dbReference type="GO" id="GO:0005886">
    <property type="term" value="C:plasma membrane"/>
    <property type="evidence" value="ECO:0007669"/>
    <property type="project" value="UniProtKB-SubCell"/>
</dbReference>
<evidence type="ECO:0000256" key="6">
    <source>
        <dbReference type="ARBA" id="ARBA00022475"/>
    </source>
</evidence>
<evidence type="ECO:0000256" key="8">
    <source>
        <dbReference type="ARBA" id="ARBA00022679"/>
    </source>
</evidence>
<keyword evidence="15" id="KW-1133">Transmembrane helix</keyword>
<evidence type="ECO:0000256" key="7">
    <source>
        <dbReference type="ARBA" id="ARBA00022519"/>
    </source>
</evidence>
<feature type="region of interest" description="Disordered" evidence="14">
    <location>
        <begin position="1"/>
        <end position="26"/>
    </location>
</feature>
<evidence type="ECO:0000256" key="5">
    <source>
        <dbReference type="ARBA" id="ARBA00016086"/>
    </source>
</evidence>
<dbReference type="InterPro" id="IPR031811">
    <property type="entry name" value="ALGX/ALGJ_SGNH-like"/>
</dbReference>
<keyword evidence="9" id="KW-0732">Signal</keyword>
<dbReference type="GO" id="GO:0042121">
    <property type="term" value="P:alginic acid biosynthetic process"/>
    <property type="evidence" value="ECO:0007669"/>
    <property type="project" value="UniProtKB-KW"/>
</dbReference>
<evidence type="ECO:0000256" key="3">
    <source>
        <dbReference type="ARBA" id="ARBA00005182"/>
    </source>
</evidence>
<comment type="subcellular location">
    <subcellularLocation>
        <location evidence="2">Cell inner membrane</location>
        <topology evidence="2">Peripheral membrane protein</topology>
        <orientation evidence="2">Periplasmic side</orientation>
    </subcellularLocation>
    <subcellularLocation>
        <location evidence="1">Periplasm</location>
    </subcellularLocation>
</comment>
<dbReference type="InterPro" id="IPR034657">
    <property type="entry name" value="AlgJ"/>
</dbReference>
<evidence type="ECO:0000256" key="10">
    <source>
        <dbReference type="ARBA" id="ARBA00022764"/>
    </source>
</evidence>
<accession>A0AAU7UD75</accession>
<feature type="transmembrane region" description="Helical" evidence="15">
    <location>
        <begin position="37"/>
        <end position="56"/>
    </location>
</feature>
<organism evidence="17">
    <name type="scientific">Deinococcus sonorensis KR-87</name>
    <dbReference type="NCBI Taxonomy" id="694439"/>
    <lineage>
        <taxon>Bacteria</taxon>
        <taxon>Thermotogati</taxon>
        <taxon>Deinococcota</taxon>
        <taxon>Deinococci</taxon>
        <taxon>Deinococcales</taxon>
        <taxon>Deinococcaceae</taxon>
        <taxon>Deinococcus</taxon>
    </lineage>
</organism>
<keyword evidence="15" id="KW-0812">Transmembrane</keyword>
<dbReference type="GO" id="GO:0042597">
    <property type="term" value="C:periplasmic space"/>
    <property type="evidence" value="ECO:0007669"/>
    <property type="project" value="UniProtKB-SubCell"/>
</dbReference>
<dbReference type="Pfam" id="PF16822">
    <property type="entry name" value="ALGX"/>
    <property type="match status" value="1"/>
</dbReference>
<keyword evidence="10" id="KW-0574">Periplasm</keyword>
<evidence type="ECO:0000256" key="4">
    <source>
        <dbReference type="ARBA" id="ARBA00006038"/>
    </source>
</evidence>
<reference evidence="17" key="1">
    <citation type="submission" date="2024-06" db="EMBL/GenBank/DDBJ databases">
        <title>Draft Genome Sequence of Deinococcus sonorensis Type Strain KR-87, a Biofilm Producing Representative of the Genus Deinococcus.</title>
        <authorList>
            <person name="Boren L.S."/>
            <person name="Grosso R.A."/>
            <person name="Hugenberg-Cox A.N."/>
            <person name="Hill J.T.E."/>
            <person name="Albert C.M."/>
            <person name="Tuohy J.M."/>
        </authorList>
    </citation>
    <scope>NUCLEOTIDE SEQUENCE</scope>
    <source>
        <strain evidence="17">KR-87</strain>
    </source>
</reference>
<evidence type="ECO:0000256" key="15">
    <source>
        <dbReference type="SAM" id="Phobius"/>
    </source>
</evidence>
<keyword evidence="7" id="KW-0997">Cell inner membrane</keyword>
<keyword evidence="6" id="KW-1003">Cell membrane</keyword>
<evidence type="ECO:0000256" key="12">
    <source>
        <dbReference type="ARBA" id="ARBA00023136"/>
    </source>
</evidence>
<evidence type="ECO:0000256" key="1">
    <source>
        <dbReference type="ARBA" id="ARBA00004418"/>
    </source>
</evidence>
<comment type="similarity">
    <text evidence="4">Belongs to the AlgJ family.</text>
</comment>
<dbReference type="CDD" id="cd14442">
    <property type="entry name" value="AlgJ_like"/>
    <property type="match status" value="1"/>
</dbReference>
<dbReference type="GO" id="GO:0016740">
    <property type="term" value="F:transferase activity"/>
    <property type="evidence" value="ECO:0007669"/>
    <property type="project" value="UniProtKB-KW"/>
</dbReference>
<comment type="pathway">
    <text evidence="3">Glycan biosynthesis; alginate biosynthesis.</text>
</comment>
<dbReference type="KEGG" id="dsc:ABOD76_08480"/>
<evidence type="ECO:0000259" key="16">
    <source>
        <dbReference type="Pfam" id="PF16822"/>
    </source>
</evidence>
<evidence type="ECO:0000256" key="13">
    <source>
        <dbReference type="ARBA" id="ARBA00031031"/>
    </source>
</evidence>
<dbReference type="EMBL" id="CP158299">
    <property type="protein sequence ID" value="XBV86333.1"/>
    <property type="molecule type" value="Genomic_DNA"/>
</dbReference>